<evidence type="ECO:0000313" key="2">
    <source>
        <dbReference type="EMBL" id="SUA99523.1"/>
    </source>
</evidence>
<dbReference type="eggNOG" id="ENOG5032UF1">
    <property type="taxonomic scope" value="Bacteria"/>
</dbReference>
<dbReference type="STRING" id="121719.APZ00_03935"/>
<dbReference type="EMBL" id="UGSK01000001">
    <property type="protein sequence ID" value="SUA99523.1"/>
    <property type="molecule type" value="Genomic_DNA"/>
</dbReference>
<dbReference type="AlphaFoldDB" id="A0A0U3NYM8"/>
<keyword evidence="3" id="KW-1185">Reference proteome</keyword>
<organism evidence="1 3">
    <name type="scientific">Pannonibacter phragmitetus</name>
    <dbReference type="NCBI Taxonomy" id="121719"/>
    <lineage>
        <taxon>Bacteria</taxon>
        <taxon>Pseudomonadati</taxon>
        <taxon>Pseudomonadota</taxon>
        <taxon>Alphaproteobacteria</taxon>
        <taxon>Hyphomicrobiales</taxon>
        <taxon>Stappiaceae</taxon>
        <taxon>Pannonibacter</taxon>
    </lineage>
</organism>
<protein>
    <submittedName>
        <fullName evidence="1">Uncharacterized protein</fullName>
    </submittedName>
</protein>
<dbReference type="Proteomes" id="UP000255000">
    <property type="component" value="Unassembled WGS sequence"/>
</dbReference>
<reference evidence="1 3" key="1">
    <citation type="submission" date="2015-10" db="EMBL/GenBank/DDBJ databases">
        <title>The world's first case of liver abscess caused by Pannonibacter phragmitetus.</title>
        <authorList>
            <person name="Ming D."/>
            <person name="Wang M."/>
            <person name="Zhou Y."/>
            <person name="Jiang T."/>
            <person name="Hu S."/>
        </authorList>
    </citation>
    <scope>NUCLEOTIDE SEQUENCE [LARGE SCALE GENOMIC DNA]</scope>
    <source>
        <strain evidence="1 3">31801</strain>
    </source>
</reference>
<sequence length="159" mass="18081">MHESFEGFNMSMGSFSQMPRIPGSVRLREEALAQAVSDVAEELRLIDVTDFIAFVRTEKHANISDLVKSSTELFFKNETLRYGLGAHVEADWDTTPDVRLDLEFRNNGVWIYFSLTLNARGSSVEIHHIEFADPSEDPEENTRRLIEALADARLKPLPQ</sequence>
<dbReference type="OrthoDB" id="7862614at2"/>
<gene>
    <name evidence="1" type="ORF">APZ00_03935</name>
    <name evidence="2" type="ORF">NCTC13350_00422</name>
</gene>
<name>A0A0U3NYM8_9HYPH</name>
<accession>A0A0U3NYM8</accession>
<evidence type="ECO:0000313" key="4">
    <source>
        <dbReference type="Proteomes" id="UP000255000"/>
    </source>
</evidence>
<dbReference type="EMBL" id="CP013068">
    <property type="protein sequence ID" value="ALV26326.1"/>
    <property type="molecule type" value="Genomic_DNA"/>
</dbReference>
<dbReference type="RefSeq" id="WP_019963520.1">
    <property type="nucleotide sequence ID" value="NZ_LGSQ01000013.1"/>
</dbReference>
<dbReference type="KEGG" id="pphr:APZ00_03935"/>
<evidence type="ECO:0000313" key="3">
    <source>
        <dbReference type="Proteomes" id="UP000064921"/>
    </source>
</evidence>
<evidence type="ECO:0000313" key="1">
    <source>
        <dbReference type="EMBL" id="ALV26326.1"/>
    </source>
</evidence>
<proteinExistence type="predicted"/>
<reference evidence="2 4" key="2">
    <citation type="submission" date="2018-06" db="EMBL/GenBank/DDBJ databases">
        <authorList>
            <consortium name="Pathogen Informatics"/>
            <person name="Doyle S."/>
        </authorList>
    </citation>
    <scope>NUCLEOTIDE SEQUENCE [LARGE SCALE GENOMIC DNA]</scope>
    <source>
        <strain evidence="2 4">NCTC13350</strain>
    </source>
</reference>
<dbReference type="Proteomes" id="UP000064921">
    <property type="component" value="Chromosome"/>
</dbReference>